<keyword evidence="3" id="KW-1185">Reference proteome</keyword>
<dbReference type="Pfam" id="PF12100">
    <property type="entry name" value="DUF3576"/>
    <property type="match status" value="1"/>
</dbReference>
<evidence type="ECO:0000313" key="2">
    <source>
        <dbReference type="EMBL" id="RVU36249.1"/>
    </source>
</evidence>
<dbReference type="OrthoDB" id="8479681at2"/>
<dbReference type="InterPro" id="IPR021959">
    <property type="entry name" value="DUF3576"/>
</dbReference>
<dbReference type="EMBL" id="SADE01000002">
    <property type="protein sequence ID" value="RVU36249.1"/>
    <property type="molecule type" value="Genomic_DNA"/>
</dbReference>
<reference evidence="3" key="1">
    <citation type="submission" date="2019-01" db="EMBL/GenBank/DDBJ databases">
        <title>Gri0909 isolated from a small marine red alga.</title>
        <authorList>
            <person name="Kim J."/>
            <person name="Jeong S.E."/>
            <person name="Jeon C.O."/>
        </authorList>
    </citation>
    <scope>NUCLEOTIDE SEQUENCE [LARGE SCALE GENOMIC DNA]</scope>
    <source>
        <strain evidence="3">Gri0909</strain>
    </source>
</reference>
<evidence type="ECO:0000256" key="1">
    <source>
        <dbReference type="SAM" id="SignalP"/>
    </source>
</evidence>
<sequence length="173" mass="18719">MTVRRLVLLFLALAFLAGCGLATGPSNEIPDQQERDRKAEGSIFGEDGLTFGGDKGSDSGGAGLGVNGFLWRASLDTISFFPLSQADPFGGVIITDWYTPPETPNTRFKLNVFILGRQLRADGLRVSVFKQEHIQGSPVWSDVPVSNETVRSLENAILAKARELRVAAISQPE</sequence>
<organism evidence="2 3">
    <name type="scientific">Hwanghaeella grinnelliae</name>
    <dbReference type="NCBI Taxonomy" id="2500179"/>
    <lineage>
        <taxon>Bacteria</taxon>
        <taxon>Pseudomonadati</taxon>
        <taxon>Pseudomonadota</taxon>
        <taxon>Alphaproteobacteria</taxon>
        <taxon>Rhodospirillales</taxon>
        <taxon>Rhodospirillaceae</taxon>
        <taxon>Hwanghaeella</taxon>
    </lineage>
</organism>
<proteinExistence type="predicted"/>
<keyword evidence="1" id="KW-0732">Signal</keyword>
<accession>A0A3S2W4G3</accession>
<dbReference type="RefSeq" id="WP_127765725.1">
    <property type="nucleotide sequence ID" value="NZ_SADE01000002.1"/>
</dbReference>
<gene>
    <name evidence="2" type="ORF">EOI86_13605</name>
</gene>
<feature type="chain" id="PRO_5018544227" evidence="1">
    <location>
        <begin position="23"/>
        <end position="173"/>
    </location>
</feature>
<protein>
    <submittedName>
        <fullName evidence="2">DUF3576 domain-containing protein</fullName>
    </submittedName>
</protein>
<name>A0A3S2W4G3_9PROT</name>
<evidence type="ECO:0000313" key="3">
    <source>
        <dbReference type="Proteomes" id="UP000287447"/>
    </source>
</evidence>
<dbReference type="AlphaFoldDB" id="A0A3S2W4G3"/>
<dbReference type="Proteomes" id="UP000287447">
    <property type="component" value="Unassembled WGS sequence"/>
</dbReference>
<comment type="caution">
    <text evidence="2">The sequence shown here is derived from an EMBL/GenBank/DDBJ whole genome shotgun (WGS) entry which is preliminary data.</text>
</comment>
<dbReference type="PROSITE" id="PS51257">
    <property type="entry name" value="PROKAR_LIPOPROTEIN"/>
    <property type="match status" value="1"/>
</dbReference>
<feature type="signal peptide" evidence="1">
    <location>
        <begin position="1"/>
        <end position="22"/>
    </location>
</feature>